<accession>A0A382BWM3</accession>
<dbReference type="PANTHER" id="PTHR11365:SF23">
    <property type="entry name" value="HYPOTHETICAL 5-OXOPROLINASE (EUROFUNG)-RELATED"/>
    <property type="match status" value="1"/>
</dbReference>
<name>A0A382BWM3_9ZZZZ</name>
<evidence type="ECO:0008006" key="4">
    <source>
        <dbReference type="Google" id="ProtNLM"/>
    </source>
</evidence>
<evidence type="ECO:0000259" key="1">
    <source>
        <dbReference type="Pfam" id="PF01968"/>
    </source>
</evidence>
<dbReference type="Pfam" id="PF01968">
    <property type="entry name" value="Hydantoinase_A"/>
    <property type="match status" value="1"/>
</dbReference>
<feature type="domain" description="Hydantoinase A/oxoprolinase" evidence="1">
    <location>
        <begin position="212"/>
        <end position="504"/>
    </location>
</feature>
<dbReference type="InterPro" id="IPR002821">
    <property type="entry name" value="Hydantoinase_A"/>
</dbReference>
<dbReference type="AlphaFoldDB" id="A0A382BWM3"/>
<evidence type="ECO:0000259" key="2">
    <source>
        <dbReference type="Pfam" id="PF05378"/>
    </source>
</evidence>
<reference evidence="3" key="1">
    <citation type="submission" date="2018-05" db="EMBL/GenBank/DDBJ databases">
        <authorList>
            <person name="Lanie J.A."/>
            <person name="Ng W.-L."/>
            <person name="Kazmierczak K.M."/>
            <person name="Andrzejewski T.M."/>
            <person name="Davidsen T.M."/>
            <person name="Wayne K.J."/>
            <person name="Tettelin H."/>
            <person name="Glass J.I."/>
            <person name="Rusch D."/>
            <person name="Podicherti R."/>
            <person name="Tsui H.-C.T."/>
            <person name="Winkler M.E."/>
        </authorList>
    </citation>
    <scope>NUCLEOTIDE SEQUENCE</scope>
</reference>
<evidence type="ECO:0000313" key="3">
    <source>
        <dbReference type="EMBL" id="SVB17607.1"/>
    </source>
</evidence>
<organism evidence="3">
    <name type="scientific">marine metagenome</name>
    <dbReference type="NCBI Taxonomy" id="408172"/>
    <lineage>
        <taxon>unclassified sequences</taxon>
        <taxon>metagenomes</taxon>
        <taxon>ecological metagenomes</taxon>
    </lineage>
</organism>
<gene>
    <name evidence="3" type="ORF">METZ01_LOCUS170461</name>
</gene>
<dbReference type="GO" id="GO:0006749">
    <property type="term" value="P:glutathione metabolic process"/>
    <property type="evidence" value="ECO:0007669"/>
    <property type="project" value="TreeGrafter"/>
</dbReference>
<dbReference type="InterPro" id="IPR045079">
    <property type="entry name" value="Oxoprolinase-like"/>
</dbReference>
<dbReference type="PANTHER" id="PTHR11365">
    <property type="entry name" value="5-OXOPROLINASE RELATED"/>
    <property type="match status" value="1"/>
</dbReference>
<dbReference type="Pfam" id="PF05378">
    <property type="entry name" value="Hydant_A_N"/>
    <property type="match status" value="1"/>
</dbReference>
<sequence>MSKKTNTKYNKWQFWLDRGGTFTDVIGKSADGKIISCKLLSENPEQYKDAAIQGIRNLLSLSASDNIPMDRIESIKMGTTVATNALLEREGERTLLAITKGFGDILRIGYQQRPKIFAIDIQLPDMLYSEVIEIDERLDVNGNIIKELDTNHSIKQLKNAYDKGYRSIAIVLLHGYRYQEHESKLKGIAESIGFEQISVSHEVSPLMKIVPRGDTTVVDAYLSPILRRYVNQVESALGRSGEEKGRLMFMQSNGGLTDARFFQGKDAILSGPAGGVVGMVKTGNSAGFEKLIGFDMGGTSTDVSHYANEYERTVETQVAGVRVRAPMMSIHTVAAGGGSILHFDGSRYRVGPDSAGAKPGPACYRNGGPLTVTDCNVMLGKLKPELFPKVFGPNADQELDTKIVEEKFIALAEEISLATKKTVTPNDVAEGYLSIAVQSMANAIKKISVERGHDLSDYTLSCFGGAGGQHACMVADSLGMKRIYLHPLAGVLSAFGMGLADTRTINDLAIESYLDKELIDTLNHNFVNLELQGKKEMTAQGLDADKLQYSRRVYLRYQGSDSALAIQFDDYSALKHSFEKIHKSRFSFISPEKKIIVESIQSEVSCENGRTESDHSRYSPSKS</sequence>
<dbReference type="GO" id="GO:0005829">
    <property type="term" value="C:cytosol"/>
    <property type="evidence" value="ECO:0007669"/>
    <property type="project" value="TreeGrafter"/>
</dbReference>
<dbReference type="GO" id="GO:0017168">
    <property type="term" value="F:5-oxoprolinase (ATP-hydrolyzing) activity"/>
    <property type="evidence" value="ECO:0007669"/>
    <property type="project" value="TreeGrafter"/>
</dbReference>
<protein>
    <recommendedName>
        <fullName evidence="4">Hydantoinase/oxoprolinase N-terminal domain-containing protein</fullName>
    </recommendedName>
</protein>
<feature type="domain" description="Hydantoinase/oxoprolinase N-terminal" evidence="2">
    <location>
        <begin position="14"/>
        <end position="192"/>
    </location>
</feature>
<dbReference type="EMBL" id="UINC01031482">
    <property type="protein sequence ID" value="SVB17607.1"/>
    <property type="molecule type" value="Genomic_DNA"/>
</dbReference>
<dbReference type="InterPro" id="IPR008040">
    <property type="entry name" value="Hydant_A_N"/>
</dbReference>
<feature type="non-terminal residue" evidence="3">
    <location>
        <position position="623"/>
    </location>
</feature>
<proteinExistence type="predicted"/>